<feature type="transmembrane region" description="Helical" evidence="1">
    <location>
        <begin position="255"/>
        <end position="274"/>
    </location>
</feature>
<dbReference type="AlphaFoldDB" id="A0A919ULD2"/>
<feature type="transmembrane region" description="Helical" evidence="1">
    <location>
        <begin position="376"/>
        <end position="397"/>
    </location>
</feature>
<comment type="caution">
    <text evidence="2">The sequence shown here is derived from an EMBL/GenBank/DDBJ whole genome shotgun (WGS) entry which is preliminary data.</text>
</comment>
<gene>
    <name evidence="2" type="ORF">Aph01nite_03620</name>
</gene>
<feature type="transmembrane region" description="Helical" evidence="1">
    <location>
        <begin position="152"/>
        <end position="177"/>
    </location>
</feature>
<keyword evidence="1" id="KW-0812">Transmembrane</keyword>
<proteinExistence type="predicted"/>
<evidence type="ECO:0000256" key="1">
    <source>
        <dbReference type="SAM" id="Phobius"/>
    </source>
</evidence>
<feature type="transmembrane region" description="Helical" evidence="1">
    <location>
        <begin position="500"/>
        <end position="519"/>
    </location>
</feature>
<dbReference type="Proteomes" id="UP000640052">
    <property type="component" value="Unassembled WGS sequence"/>
</dbReference>
<protein>
    <recommendedName>
        <fullName evidence="4">Glycosyltransferase RgtA/B/C/D-like domain-containing protein</fullName>
    </recommendedName>
</protein>
<name>A0A919ULD2_9ACTN</name>
<evidence type="ECO:0008006" key="4">
    <source>
        <dbReference type="Google" id="ProtNLM"/>
    </source>
</evidence>
<feature type="transmembrane region" description="Helical" evidence="1">
    <location>
        <begin position="438"/>
        <end position="461"/>
    </location>
</feature>
<keyword evidence="1" id="KW-1133">Transmembrane helix</keyword>
<accession>A0A919ULD2</accession>
<reference evidence="2" key="1">
    <citation type="submission" date="2021-01" db="EMBL/GenBank/DDBJ databases">
        <title>Whole genome shotgun sequence of Acrocarpospora phusangensis NBRC 108782.</title>
        <authorList>
            <person name="Komaki H."/>
            <person name="Tamura T."/>
        </authorList>
    </citation>
    <scope>NUCLEOTIDE SEQUENCE</scope>
    <source>
        <strain evidence="2">NBRC 108782</strain>
    </source>
</reference>
<feature type="transmembrane region" description="Helical" evidence="1">
    <location>
        <begin position="310"/>
        <end position="332"/>
    </location>
</feature>
<feature type="transmembrane region" description="Helical" evidence="1">
    <location>
        <begin position="470"/>
        <end position="488"/>
    </location>
</feature>
<feature type="transmembrane region" description="Helical" evidence="1">
    <location>
        <begin position="344"/>
        <end position="364"/>
    </location>
</feature>
<feature type="transmembrane region" description="Helical" evidence="1">
    <location>
        <begin position="531"/>
        <end position="550"/>
    </location>
</feature>
<organism evidence="2 3">
    <name type="scientific">Acrocarpospora phusangensis</name>
    <dbReference type="NCBI Taxonomy" id="1070424"/>
    <lineage>
        <taxon>Bacteria</taxon>
        <taxon>Bacillati</taxon>
        <taxon>Actinomycetota</taxon>
        <taxon>Actinomycetes</taxon>
        <taxon>Streptosporangiales</taxon>
        <taxon>Streptosporangiaceae</taxon>
        <taxon>Acrocarpospora</taxon>
    </lineage>
</organism>
<evidence type="ECO:0000313" key="3">
    <source>
        <dbReference type="Proteomes" id="UP000640052"/>
    </source>
</evidence>
<dbReference type="RefSeq" id="WP_239161315.1">
    <property type="nucleotide sequence ID" value="NZ_BOOA01000002.1"/>
</dbReference>
<feature type="transmembrane region" description="Helical" evidence="1">
    <location>
        <begin position="214"/>
        <end position="234"/>
    </location>
</feature>
<feature type="transmembrane region" description="Helical" evidence="1">
    <location>
        <begin position="62"/>
        <end position="81"/>
    </location>
</feature>
<sequence>MLAVGSAAPVLALVGWLLAGLPLALAGWFSPWAMWPAGVALAAATVWYGLRRLPETVPATALQTGAVLAVTAASGVLNAILHTEQLIVRRDPASYAQYTIWLAGHGRVPIPADAAAFGGPDPALRFDSMGFYLQDGVIVPQFMPGTPILNAAAQWLGGVGGLLLAPPVLGALAVLVFAGTVARLAGARWAPLAALTFAVCLPILYTSRSIFSEIPSLILLFGGMTLMLDARFRVRSGLTGVGYLPADRDEQPAGAMRSALLAGLAFGLALLVRIDGLRDVLPVLAYGGVLIALDRVSRGEGKRIFPDGRLGVPLLVGLGVGSACGFVAGYFLARPYLEYLSGSLVPLVAVCAVVLVLTAVGAAFAPRITWRSVRWLPEIAAGLVGLILVAFAVRPWLETVRRTPTTPEDELTARFIEATQLANGLPIDRERLYYEDSLYWVVWYVGVPVVVLATLAAAVLVRRMARGRGFVWLLPLAIIGWTTVTTLYRPAITPDHPFAARRLVPIVLPGLILLAVWGLRRLRDRARKSGYGSRLLLAAGALLIVVPAAVTSIGTAFTPIERGEAAAVAGLCAAIPPDAPVLIVERVTGDRYTQLIRGQCGHPAARVALPGAADVAAEADVRRLVAATRATGRVPVLLAAESDQLARYGHPVQALGLVTRQDERSLTHPPDGTWTLTTNVWLAVPDN</sequence>
<feature type="transmembrane region" description="Helical" evidence="1">
    <location>
        <begin position="7"/>
        <end position="26"/>
    </location>
</feature>
<keyword evidence="1" id="KW-0472">Membrane</keyword>
<keyword evidence="3" id="KW-1185">Reference proteome</keyword>
<evidence type="ECO:0000313" key="2">
    <source>
        <dbReference type="EMBL" id="GIH22052.1"/>
    </source>
</evidence>
<feature type="transmembrane region" description="Helical" evidence="1">
    <location>
        <begin position="189"/>
        <end position="208"/>
    </location>
</feature>
<dbReference type="EMBL" id="BOOA01000002">
    <property type="protein sequence ID" value="GIH22052.1"/>
    <property type="molecule type" value="Genomic_DNA"/>
</dbReference>